<feature type="transmembrane region" description="Helical" evidence="1">
    <location>
        <begin position="148"/>
        <end position="167"/>
    </location>
</feature>
<dbReference type="Proteomes" id="UP001596113">
    <property type="component" value="Unassembled WGS sequence"/>
</dbReference>
<dbReference type="EMBL" id="JBHSMI010000067">
    <property type="protein sequence ID" value="MFC5407284.1"/>
    <property type="molecule type" value="Genomic_DNA"/>
</dbReference>
<reference evidence="3" key="1">
    <citation type="journal article" date="2019" name="Int. J. Syst. Evol. Microbiol.">
        <title>The Global Catalogue of Microorganisms (GCM) 10K type strain sequencing project: providing services to taxonomists for standard genome sequencing and annotation.</title>
        <authorList>
            <consortium name="The Broad Institute Genomics Platform"/>
            <consortium name="The Broad Institute Genome Sequencing Center for Infectious Disease"/>
            <person name="Wu L."/>
            <person name="Ma J."/>
        </authorList>
    </citation>
    <scope>NUCLEOTIDE SEQUENCE [LARGE SCALE GENOMIC DNA]</scope>
    <source>
        <strain evidence="3">CGMCC 1.18575</strain>
    </source>
</reference>
<keyword evidence="1" id="KW-0472">Membrane</keyword>
<evidence type="ECO:0008006" key="4">
    <source>
        <dbReference type="Google" id="ProtNLM"/>
    </source>
</evidence>
<dbReference type="RefSeq" id="WP_378139811.1">
    <property type="nucleotide sequence ID" value="NZ_JBHSMI010000067.1"/>
</dbReference>
<feature type="transmembrane region" description="Helical" evidence="1">
    <location>
        <begin position="102"/>
        <end position="123"/>
    </location>
</feature>
<accession>A0ABW0I354</accession>
<protein>
    <recommendedName>
        <fullName evidence="4">Cytochrome C biogenesis protein transmembrane domain-containing protein</fullName>
    </recommendedName>
</protein>
<gene>
    <name evidence="2" type="ORF">ACFPOF_31530</name>
</gene>
<feature type="transmembrane region" description="Helical" evidence="1">
    <location>
        <begin position="63"/>
        <end position="90"/>
    </location>
</feature>
<evidence type="ECO:0000313" key="3">
    <source>
        <dbReference type="Proteomes" id="UP001596113"/>
    </source>
</evidence>
<name>A0ABW0I354_9BACL</name>
<evidence type="ECO:0000256" key="1">
    <source>
        <dbReference type="SAM" id="Phobius"/>
    </source>
</evidence>
<evidence type="ECO:0000313" key="2">
    <source>
        <dbReference type="EMBL" id="MFC5407284.1"/>
    </source>
</evidence>
<feature type="transmembrane region" description="Helical" evidence="1">
    <location>
        <begin position="12"/>
        <end position="30"/>
    </location>
</feature>
<organism evidence="2 3">
    <name type="scientific">Cohnella soli</name>
    <dbReference type="NCBI Taxonomy" id="425005"/>
    <lineage>
        <taxon>Bacteria</taxon>
        <taxon>Bacillati</taxon>
        <taxon>Bacillota</taxon>
        <taxon>Bacilli</taxon>
        <taxon>Bacillales</taxon>
        <taxon>Paenibacillaceae</taxon>
        <taxon>Cohnella</taxon>
    </lineage>
</organism>
<feature type="transmembrane region" description="Helical" evidence="1">
    <location>
        <begin position="179"/>
        <end position="202"/>
    </location>
</feature>
<comment type="caution">
    <text evidence="2">The sequence shown here is derived from an EMBL/GenBank/DDBJ whole genome shotgun (WGS) entry which is preliminary data.</text>
</comment>
<keyword evidence="1" id="KW-0812">Transmembrane</keyword>
<keyword evidence="1" id="KW-1133">Transmembrane helix</keyword>
<keyword evidence="3" id="KW-1185">Reference proteome</keyword>
<feature type="transmembrane region" description="Helical" evidence="1">
    <location>
        <begin position="266"/>
        <end position="290"/>
    </location>
</feature>
<sequence>MINQWSVGKRVSLALIALAVGILIAGFWNYKLVDGIGRDWIAASIIGHPDAVTYADKGTAFGFIFAAAAGLAASFTACNCVVFAMLPSLACATDRKSSKKRALLALALFAVGVLAVCAVYGAYVTSLGVEGVQAFNDRGMRISQAQTTFTWIGAVLLVWGGLSFGFLGRLTNLLSPRLLSILSSAYTKASIMGLMAGFFAVGRPYPIFREFILYAAESGSPGYGSLAMMTQGLGQIAVMVVLYLLLIGLFGKRLTKWMERKPHQPLLISSIALMAGGAFFVYYWGFAFWYDIGQWGFKLGWYK</sequence>
<feature type="transmembrane region" description="Helical" evidence="1">
    <location>
        <begin position="222"/>
        <end position="246"/>
    </location>
</feature>
<proteinExistence type="predicted"/>